<dbReference type="Proteomes" id="UP000000561">
    <property type="component" value="Chromosome 1"/>
</dbReference>
<evidence type="ECO:0000313" key="3">
    <source>
        <dbReference type="Proteomes" id="UP000000561"/>
    </source>
</evidence>
<organism evidence="2 3">
    <name type="scientific">Mycosarcoma maydis</name>
    <name type="common">Corn smut fungus</name>
    <name type="synonym">Ustilago maydis</name>
    <dbReference type="NCBI Taxonomy" id="5270"/>
    <lineage>
        <taxon>Eukaryota</taxon>
        <taxon>Fungi</taxon>
        <taxon>Dikarya</taxon>
        <taxon>Basidiomycota</taxon>
        <taxon>Ustilaginomycotina</taxon>
        <taxon>Ustilaginomycetes</taxon>
        <taxon>Ustilaginales</taxon>
        <taxon>Ustilaginaceae</taxon>
        <taxon>Mycosarcoma</taxon>
    </lineage>
</organism>
<protein>
    <submittedName>
        <fullName evidence="2">Uncharacterized protein</fullName>
    </submittedName>
</protein>
<gene>
    <name evidence="2" type="ORF">UMAG_00793</name>
</gene>
<dbReference type="AlphaFoldDB" id="A0A0D1EDY9"/>
<sequence length="160" mass="18282">MWFNQRLTLAALLVVATASTTVLAEETATHETIRDVKDSAGKPVKPLFACSVESRTCLSEDNFTGLPYLGKLKLSTCHHDGFFSKSFRWMFHKNHKFINSFYVYCDDKEGFCDKYVQGYQGHLDEIASDMEQAVEDQTSCKPTFRCFELKDADENCFCNK</sequence>
<dbReference type="InParanoid" id="A0A0D1EDY9"/>
<keyword evidence="1" id="KW-0732">Signal</keyword>
<proteinExistence type="predicted"/>
<dbReference type="EMBL" id="CM003140">
    <property type="protein sequence ID" value="KIS72390.1"/>
    <property type="molecule type" value="Genomic_DNA"/>
</dbReference>
<feature type="signal peptide" evidence="1">
    <location>
        <begin position="1"/>
        <end position="24"/>
    </location>
</feature>
<evidence type="ECO:0000256" key="1">
    <source>
        <dbReference type="SAM" id="SignalP"/>
    </source>
</evidence>
<evidence type="ECO:0000313" key="2">
    <source>
        <dbReference type="EMBL" id="KIS72390.1"/>
    </source>
</evidence>
<name>A0A0D1EDY9_MYCMD</name>
<feature type="chain" id="PRO_5002240836" evidence="1">
    <location>
        <begin position="25"/>
        <end position="160"/>
    </location>
</feature>
<dbReference type="RefSeq" id="XP_011386565.1">
    <property type="nucleotide sequence ID" value="XM_011388263.1"/>
</dbReference>
<accession>A0A0D1EDY9</accession>
<keyword evidence="3" id="KW-1185">Reference proteome</keyword>
<dbReference type="GeneID" id="23561998"/>
<dbReference type="eggNOG" id="ENOG502R2ZB">
    <property type="taxonomic scope" value="Eukaryota"/>
</dbReference>
<dbReference type="KEGG" id="uma:UMAG_00793"/>
<dbReference type="OMA" id="ADENCFC"/>
<reference evidence="2 3" key="1">
    <citation type="journal article" date="2006" name="Nature">
        <title>Insights from the genome of the biotrophic fungal plant pathogen Ustilago maydis.</title>
        <authorList>
            <person name="Kamper J."/>
            <person name="Kahmann R."/>
            <person name="Bolker M."/>
            <person name="Ma L.J."/>
            <person name="Brefort T."/>
            <person name="Saville B.J."/>
            <person name="Banuett F."/>
            <person name="Kronstad J.W."/>
            <person name="Gold S.E."/>
            <person name="Muller O."/>
            <person name="Perlin M.H."/>
            <person name="Wosten H.A."/>
            <person name="de Vries R."/>
            <person name="Ruiz-Herrera J."/>
            <person name="Reynaga-Pena C.G."/>
            <person name="Snetselaar K."/>
            <person name="McCann M."/>
            <person name="Perez-Martin J."/>
            <person name="Feldbrugge M."/>
            <person name="Basse C.W."/>
            <person name="Steinberg G."/>
            <person name="Ibeas J.I."/>
            <person name="Holloman W."/>
            <person name="Guzman P."/>
            <person name="Farman M."/>
            <person name="Stajich J.E."/>
            <person name="Sentandreu R."/>
            <person name="Gonzalez-Prieto J.M."/>
            <person name="Kennell J.C."/>
            <person name="Molina L."/>
            <person name="Schirawski J."/>
            <person name="Mendoza-Mendoza A."/>
            <person name="Greilinger D."/>
            <person name="Munch K."/>
            <person name="Rossel N."/>
            <person name="Scherer M."/>
            <person name="Vranes M."/>
            <person name="Ladendorf O."/>
            <person name="Vincon V."/>
            <person name="Fuchs U."/>
            <person name="Sandrock B."/>
            <person name="Meng S."/>
            <person name="Ho E.C."/>
            <person name="Cahill M.J."/>
            <person name="Boyce K.J."/>
            <person name="Klose J."/>
            <person name="Klosterman S.J."/>
            <person name="Deelstra H.J."/>
            <person name="Ortiz-Castellanos L."/>
            <person name="Li W."/>
            <person name="Sanchez-Alonso P."/>
            <person name="Schreier P.H."/>
            <person name="Hauser-Hahn I."/>
            <person name="Vaupel M."/>
            <person name="Koopmann E."/>
            <person name="Friedrich G."/>
            <person name="Voss H."/>
            <person name="Schluter T."/>
            <person name="Margolis J."/>
            <person name="Platt D."/>
            <person name="Swimmer C."/>
            <person name="Gnirke A."/>
            <person name="Chen F."/>
            <person name="Vysotskaia V."/>
            <person name="Mannhaupt G."/>
            <person name="Guldener U."/>
            <person name="Munsterkotter M."/>
            <person name="Haase D."/>
            <person name="Oesterheld M."/>
            <person name="Mewes H.W."/>
            <person name="Mauceli E.W."/>
            <person name="DeCaprio D."/>
            <person name="Wade C.M."/>
            <person name="Butler J."/>
            <person name="Young S."/>
            <person name="Jaffe D.B."/>
            <person name="Calvo S."/>
            <person name="Nusbaum C."/>
            <person name="Galagan J."/>
            <person name="Birren B.W."/>
        </authorList>
    </citation>
    <scope>NUCLEOTIDE SEQUENCE [LARGE SCALE GENOMIC DNA]</scope>
    <source>
        <strain evidence="3">DSM 14603 / FGSC 9021 / UM521</strain>
    </source>
</reference>
<dbReference type="VEuPathDB" id="FungiDB:UMAG_00793"/>
<dbReference type="OrthoDB" id="2545247at2759"/>